<accession>A0ABD8B232</accession>
<dbReference type="Proteomes" id="UP001364764">
    <property type="component" value="Plasmid pY5S7-1"/>
</dbReference>
<reference evidence="2 3" key="1">
    <citation type="submission" date="2024-02" db="EMBL/GenBank/DDBJ databases">
        <title>Complete sequences of two Paenibacillus sp. strains and one Lysinibacillus strain isolated from the environment on STAA medium highlight biotechnological potential.</title>
        <authorList>
            <person name="Attere S.A."/>
            <person name="Piche L.C."/>
            <person name="Intertaglia L."/>
            <person name="Lami R."/>
            <person name="Charette S.J."/>
            <person name="Vincent A.T."/>
        </authorList>
    </citation>
    <scope>NUCLEOTIDE SEQUENCE [LARGE SCALE GENOMIC DNA]</scope>
    <source>
        <strain evidence="2 3">Y5S-7</strain>
        <plasmid evidence="2 3">pY5S7-1</plasmid>
    </source>
</reference>
<dbReference type="EMBL" id="CP145893">
    <property type="protein sequence ID" value="WWP23898.1"/>
    <property type="molecule type" value="Genomic_DNA"/>
</dbReference>
<gene>
    <name evidence="2" type="ORF">V6668_31395</name>
</gene>
<name>A0ABD8B232_PAEAM</name>
<organism evidence="2 3">
    <name type="scientific">Paenibacillus amylolyticus</name>
    <dbReference type="NCBI Taxonomy" id="1451"/>
    <lineage>
        <taxon>Bacteria</taxon>
        <taxon>Bacillati</taxon>
        <taxon>Bacillota</taxon>
        <taxon>Bacilli</taxon>
        <taxon>Bacillales</taxon>
        <taxon>Paenibacillaceae</taxon>
        <taxon>Paenibacillus</taxon>
    </lineage>
</organism>
<dbReference type="GeneID" id="93480078"/>
<geneLocation type="plasmid" evidence="2 3">
    <name>pY5S7-1</name>
</geneLocation>
<dbReference type="Pfam" id="PF13274">
    <property type="entry name" value="SocA_Panacea"/>
    <property type="match status" value="1"/>
</dbReference>
<protein>
    <submittedName>
        <fullName evidence="2">Type II toxin-antitoxin system antitoxin SocA domain-containing protein</fullName>
    </submittedName>
</protein>
<dbReference type="InterPro" id="IPR025272">
    <property type="entry name" value="SocA_Panacea"/>
</dbReference>
<keyword evidence="2" id="KW-0614">Plasmid</keyword>
<evidence type="ECO:0000313" key="2">
    <source>
        <dbReference type="EMBL" id="WWP23898.1"/>
    </source>
</evidence>
<evidence type="ECO:0000259" key="1">
    <source>
        <dbReference type="Pfam" id="PF13274"/>
    </source>
</evidence>
<evidence type="ECO:0000313" key="3">
    <source>
        <dbReference type="Proteomes" id="UP001364764"/>
    </source>
</evidence>
<proteinExistence type="predicted"/>
<dbReference type="AlphaFoldDB" id="A0ABD8B232"/>
<sequence length="336" mass="40277">MMAFCEHCHDTVNYDEKLVNKNKNIRGKEIKYLGKEAFCLECRNEIFVSDIRDYNLIELDKAFRESEKLISVEDIQKVLDKYKIKKRPLSLLLDWGENTVSRYLNGDIPTKQYSEILKRLLVDHEYFKELLEQNIENITPLTYKKCREALEAIETHDHLDNHKNKETKIEKVIKYLLEECADITPLALQKLLYYSQAFNKVFNKEYLFKNDCEAWVHGPVYRDIYEKYKNYGFNPIEDKTKQSFLYNNVTEPEKELLDSIINNFGCYSGKILEKMTHIEKPWLETRRDLKDDEVCDYIIDKNLIDSYFKEIKNKYRMINVSDIRDYSSDLFRKINH</sequence>
<dbReference type="RefSeq" id="WP_338709077.1">
    <property type="nucleotide sequence ID" value="NZ_CP145893.1"/>
</dbReference>
<feature type="domain" description="Antitoxin SocA-like Panacea" evidence="1">
    <location>
        <begin position="188"/>
        <end position="282"/>
    </location>
</feature>